<proteinExistence type="predicted"/>
<dbReference type="RefSeq" id="WP_123864517.1">
    <property type="nucleotide sequence ID" value="NZ_QXZY01000001.1"/>
</dbReference>
<protein>
    <submittedName>
        <fullName evidence="1">Uncharacterized protein</fullName>
    </submittedName>
</protein>
<evidence type="ECO:0000313" key="1">
    <source>
        <dbReference type="EMBL" id="RPD43123.1"/>
    </source>
</evidence>
<organism evidence="1 2">
    <name type="scientific">Chitinophaga barathri</name>
    <dbReference type="NCBI Taxonomy" id="1647451"/>
    <lineage>
        <taxon>Bacteria</taxon>
        <taxon>Pseudomonadati</taxon>
        <taxon>Bacteroidota</taxon>
        <taxon>Chitinophagia</taxon>
        <taxon>Chitinophagales</taxon>
        <taxon>Chitinophagaceae</taxon>
        <taxon>Chitinophaga</taxon>
    </lineage>
</organism>
<evidence type="ECO:0000313" key="2">
    <source>
        <dbReference type="Proteomes" id="UP000279089"/>
    </source>
</evidence>
<sequence length="155" mass="17626">MTRQFPMIQFGRDIYEANVAAGLLTKVGDNSAVIPLADLPYLQAENKFLIFYREGTGIVSPELLAEGLPSGTRLYRFDGPDKLDPVGYATLHKVDPPPGIAPAVVRAERFRLPPVYFQQSNAPAASMREFFDRMMRWKWRSEPVQLRGWNARRSR</sequence>
<dbReference type="Proteomes" id="UP000279089">
    <property type="component" value="Unassembled WGS sequence"/>
</dbReference>
<reference evidence="2" key="1">
    <citation type="submission" date="2018-11" db="EMBL/GenBank/DDBJ databases">
        <title>Chitinophaga lutea sp.nov., isolate from arsenic contaminated soil.</title>
        <authorList>
            <person name="Zong Y."/>
        </authorList>
    </citation>
    <scope>NUCLEOTIDE SEQUENCE [LARGE SCALE GENOMIC DNA]</scope>
    <source>
        <strain evidence="2">YLT18</strain>
    </source>
</reference>
<name>A0A3N4N657_9BACT</name>
<comment type="caution">
    <text evidence="1">The sequence shown here is derived from an EMBL/GenBank/DDBJ whole genome shotgun (WGS) entry which is preliminary data.</text>
</comment>
<gene>
    <name evidence="1" type="ORF">EG028_02175</name>
</gene>
<keyword evidence="2" id="KW-1185">Reference proteome</keyword>
<accession>A0A3N4N657</accession>
<dbReference type="AlphaFoldDB" id="A0A3N4N657"/>
<dbReference type="EMBL" id="RMBX01000001">
    <property type="protein sequence ID" value="RPD43123.1"/>
    <property type="molecule type" value="Genomic_DNA"/>
</dbReference>